<evidence type="ECO:0000256" key="4">
    <source>
        <dbReference type="ARBA" id="ARBA00023098"/>
    </source>
</evidence>
<dbReference type="RefSeq" id="WP_055451640.1">
    <property type="nucleotide sequence ID" value="NZ_CYHF01000012.1"/>
</dbReference>
<evidence type="ECO:0000256" key="3">
    <source>
        <dbReference type="ARBA" id="ARBA00022679"/>
    </source>
</evidence>
<dbReference type="InterPro" id="IPR016181">
    <property type="entry name" value="Acyl_CoA_acyltransferase"/>
</dbReference>
<comment type="similarity">
    <text evidence="6">Belongs to the acetyltransferase family. OlsB subfamily.</text>
</comment>
<dbReference type="InterPro" id="IPR052351">
    <property type="entry name" value="Ornithine_N-alpha-AT"/>
</dbReference>
<evidence type="ECO:0000256" key="1">
    <source>
        <dbReference type="ARBA" id="ARBA00005189"/>
    </source>
</evidence>
<dbReference type="EMBL" id="CYHF01000012">
    <property type="protein sequence ID" value="CUB00230.1"/>
    <property type="molecule type" value="Genomic_DNA"/>
</dbReference>
<dbReference type="STRING" id="339866.GCA_001418255_02819"/>
<dbReference type="SUPFAM" id="SSF55729">
    <property type="entry name" value="Acyl-CoA N-acyltransferases (Nat)"/>
    <property type="match status" value="1"/>
</dbReference>
<evidence type="ECO:0000256" key="10">
    <source>
        <dbReference type="ARBA" id="ARBA00047785"/>
    </source>
</evidence>
<dbReference type="GO" id="GO:0006629">
    <property type="term" value="P:lipid metabolic process"/>
    <property type="evidence" value="ECO:0007669"/>
    <property type="project" value="UniProtKB-KW"/>
</dbReference>
<keyword evidence="4" id="KW-0443">Lipid metabolism</keyword>
<evidence type="ECO:0000313" key="11">
    <source>
        <dbReference type="EMBL" id="CUB00230.1"/>
    </source>
</evidence>
<evidence type="ECO:0000256" key="7">
    <source>
        <dbReference type="ARBA" id="ARBA00039058"/>
    </source>
</evidence>
<evidence type="ECO:0000256" key="9">
    <source>
        <dbReference type="ARBA" id="ARBA00045724"/>
    </source>
</evidence>
<keyword evidence="3 11" id="KW-0808">Transferase</keyword>
<gene>
    <name evidence="11" type="ORF">Ga0061069_11233</name>
</gene>
<comment type="function">
    <text evidence="9">Catalyzes the first step in the biosynthesis of ornithine lipids, which are phosphorus-free membrane lipids. Catalyzes the 3-hydroxyacyl-acyl carrier protein-dependent acylation of ornithine to form lyso-ornithine lipid (LOL).</text>
</comment>
<keyword evidence="5 11" id="KW-0012">Acyltransferase</keyword>
<dbReference type="Pfam" id="PF13444">
    <property type="entry name" value="Acetyltransf_5"/>
    <property type="match status" value="1"/>
</dbReference>
<proteinExistence type="inferred from homology"/>
<name>A0A0K6IAR7_9BURK</name>
<sequence length="265" mass="29819">MFDDEHPHQAAMRAPHDPAQTWATATKAAPALTVAWARHADEVREAQRLRYKVFVEEMGAQIKTPEPDLDIDLFDAYCDHLLVRDADGRLIGTYRALPPHQAKRVGTLYTETEFDLTRLYHLKPRLLEIGRSCVHRDHRSGAVIMALWSGIATYMQRHGLDALIGCASMSMHCGGHTAASLWAQLQRSHLAAIEDRVHPRLPLPVQHLRQDLAIEPPPLLKGYLRVGAKVCGAPAWDPDFGVADFPVLLRLSQVNRRYARHFLGE</sequence>
<dbReference type="EC" id="2.3.2.30" evidence="7"/>
<keyword evidence="12" id="KW-1185">Reference proteome</keyword>
<dbReference type="Proteomes" id="UP000183649">
    <property type="component" value="Unassembled WGS sequence"/>
</dbReference>
<evidence type="ECO:0000256" key="8">
    <source>
        <dbReference type="ARBA" id="ARBA00039866"/>
    </source>
</evidence>
<reference evidence="12" key="1">
    <citation type="submission" date="2015-08" db="EMBL/GenBank/DDBJ databases">
        <authorList>
            <person name="Varghese N."/>
        </authorList>
    </citation>
    <scope>NUCLEOTIDE SEQUENCE [LARGE SCALE GENOMIC DNA]</scope>
    <source>
        <strain evidence="12">DSM 18181</strain>
    </source>
</reference>
<evidence type="ECO:0000256" key="6">
    <source>
        <dbReference type="ARBA" id="ARBA00038095"/>
    </source>
</evidence>
<dbReference type="PANTHER" id="PTHR37323:SF1">
    <property type="entry name" value="L-ORNITHINE N(ALPHA)-ACYLTRANSFERASE"/>
    <property type="match status" value="1"/>
</dbReference>
<comment type="catalytic activity">
    <reaction evidence="10">
        <text>a (3R)-hydroxyacyl-[ACP] + L-ornithine = a lyso-ornithine lipid + holo-[ACP] + H(+)</text>
        <dbReference type="Rhea" id="RHEA:20633"/>
        <dbReference type="Rhea" id="RHEA-COMP:9685"/>
        <dbReference type="Rhea" id="RHEA-COMP:9945"/>
        <dbReference type="ChEBI" id="CHEBI:15378"/>
        <dbReference type="ChEBI" id="CHEBI:46911"/>
        <dbReference type="ChEBI" id="CHEBI:64479"/>
        <dbReference type="ChEBI" id="CHEBI:78827"/>
        <dbReference type="ChEBI" id="CHEBI:138482"/>
        <dbReference type="EC" id="2.3.2.30"/>
    </reaction>
    <physiologicalReaction direction="left-to-right" evidence="10">
        <dbReference type="Rhea" id="RHEA:20634"/>
    </physiologicalReaction>
</comment>
<keyword evidence="2" id="KW-0444">Lipid biosynthesis</keyword>
<evidence type="ECO:0000256" key="5">
    <source>
        <dbReference type="ARBA" id="ARBA00023315"/>
    </source>
</evidence>
<dbReference type="PANTHER" id="PTHR37323">
    <property type="entry name" value="GCN5-RELATED N-ACETYLTRANSFERASE"/>
    <property type="match status" value="1"/>
</dbReference>
<organism evidence="11 12">
    <name type="scientific">Thiomonas bhubaneswarensis</name>
    <dbReference type="NCBI Taxonomy" id="339866"/>
    <lineage>
        <taxon>Bacteria</taxon>
        <taxon>Pseudomonadati</taxon>
        <taxon>Pseudomonadota</taxon>
        <taxon>Betaproteobacteria</taxon>
        <taxon>Burkholderiales</taxon>
        <taxon>Thiomonas</taxon>
    </lineage>
</organism>
<dbReference type="GO" id="GO:0043810">
    <property type="term" value="F:ornithine-acyl [acyl carrier protein] N-acyltransferase activity"/>
    <property type="evidence" value="ECO:0007669"/>
    <property type="project" value="UniProtKB-EC"/>
</dbReference>
<accession>A0A0K6IAR7</accession>
<dbReference type="AlphaFoldDB" id="A0A0K6IAR7"/>
<protein>
    <recommendedName>
        <fullName evidence="8">L-ornithine N(alpha)-acyltransferase</fullName>
        <ecNumber evidence="7">2.3.2.30</ecNumber>
    </recommendedName>
</protein>
<dbReference type="Gene3D" id="3.40.630.30">
    <property type="match status" value="1"/>
</dbReference>
<evidence type="ECO:0000313" key="12">
    <source>
        <dbReference type="Proteomes" id="UP000183649"/>
    </source>
</evidence>
<comment type="pathway">
    <text evidence="1">Lipid metabolism.</text>
</comment>
<evidence type="ECO:0000256" key="2">
    <source>
        <dbReference type="ARBA" id="ARBA00022516"/>
    </source>
</evidence>